<evidence type="ECO:0000259" key="3">
    <source>
        <dbReference type="PROSITE" id="PS50158"/>
    </source>
</evidence>
<dbReference type="InterPro" id="IPR001878">
    <property type="entry name" value="Znf_CCHC"/>
</dbReference>
<keyword evidence="1" id="KW-0479">Metal-binding</keyword>
<feature type="compositionally biased region" description="Polar residues" evidence="2">
    <location>
        <begin position="480"/>
        <end position="490"/>
    </location>
</feature>
<gene>
    <name evidence="4" type="ORF">CFP56_021887</name>
</gene>
<dbReference type="AlphaFoldDB" id="A0AAW0KEF9"/>
<evidence type="ECO:0000256" key="1">
    <source>
        <dbReference type="PROSITE-ProRule" id="PRU00047"/>
    </source>
</evidence>
<organism evidence="4 5">
    <name type="scientific">Quercus suber</name>
    <name type="common">Cork oak</name>
    <dbReference type="NCBI Taxonomy" id="58331"/>
    <lineage>
        <taxon>Eukaryota</taxon>
        <taxon>Viridiplantae</taxon>
        <taxon>Streptophyta</taxon>
        <taxon>Embryophyta</taxon>
        <taxon>Tracheophyta</taxon>
        <taxon>Spermatophyta</taxon>
        <taxon>Magnoliopsida</taxon>
        <taxon>eudicotyledons</taxon>
        <taxon>Gunneridae</taxon>
        <taxon>Pentapetalae</taxon>
        <taxon>rosids</taxon>
        <taxon>fabids</taxon>
        <taxon>Fagales</taxon>
        <taxon>Fagaceae</taxon>
        <taxon>Quercus</taxon>
    </lineage>
</organism>
<dbReference type="PANTHER" id="PTHR31286:SF178">
    <property type="entry name" value="DUF4283 DOMAIN-CONTAINING PROTEIN"/>
    <property type="match status" value="1"/>
</dbReference>
<dbReference type="GO" id="GO:0008270">
    <property type="term" value="F:zinc ion binding"/>
    <property type="evidence" value="ECO:0007669"/>
    <property type="project" value="UniProtKB-KW"/>
</dbReference>
<keyword evidence="5" id="KW-1185">Reference proteome</keyword>
<feature type="region of interest" description="Disordered" evidence="2">
    <location>
        <begin position="301"/>
        <end position="338"/>
    </location>
</feature>
<dbReference type="GO" id="GO:0003676">
    <property type="term" value="F:nucleic acid binding"/>
    <property type="evidence" value="ECO:0007669"/>
    <property type="project" value="InterPro"/>
</dbReference>
<proteinExistence type="predicted"/>
<dbReference type="Pfam" id="PF14392">
    <property type="entry name" value="zf-CCHC_4"/>
    <property type="match status" value="1"/>
</dbReference>
<name>A0AAW0KEF9_QUESU</name>
<dbReference type="EMBL" id="PKMF04000341">
    <property type="protein sequence ID" value="KAK7836906.1"/>
    <property type="molecule type" value="Genomic_DNA"/>
</dbReference>
<protein>
    <recommendedName>
        <fullName evidence="3">CCHC-type domain-containing protein</fullName>
    </recommendedName>
</protein>
<feature type="domain" description="CCHC-type" evidence="3">
    <location>
        <begin position="130"/>
        <end position="143"/>
    </location>
</feature>
<dbReference type="InterPro" id="IPR040256">
    <property type="entry name" value="At4g02000-like"/>
</dbReference>
<accession>A0AAW0KEF9</accession>
<feature type="region of interest" description="Disordered" evidence="2">
    <location>
        <begin position="466"/>
        <end position="490"/>
    </location>
</feature>
<evidence type="ECO:0000313" key="4">
    <source>
        <dbReference type="EMBL" id="KAK7836906.1"/>
    </source>
</evidence>
<dbReference type="PROSITE" id="PS50158">
    <property type="entry name" value="ZF_CCHC"/>
    <property type="match status" value="1"/>
</dbReference>
<reference evidence="4 5" key="1">
    <citation type="journal article" date="2018" name="Sci. Data">
        <title>The draft genome sequence of cork oak.</title>
        <authorList>
            <person name="Ramos A.M."/>
            <person name="Usie A."/>
            <person name="Barbosa P."/>
            <person name="Barros P.M."/>
            <person name="Capote T."/>
            <person name="Chaves I."/>
            <person name="Simoes F."/>
            <person name="Abreu I."/>
            <person name="Carrasquinho I."/>
            <person name="Faro C."/>
            <person name="Guimaraes J.B."/>
            <person name="Mendonca D."/>
            <person name="Nobrega F."/>
            <person name="Rodrigues L."/>
            <person name="Saibo N.J.M."/>
            <person name="Varela M.C."/>
            <person name="Egas C."/>
            <person name="Matos J."/>
            <person name="Miguel C.M."/>
            <person name="Oliveira M.M."/>
            <person name="Ricardo C.P."/>
            <person name="Goncalves S."/>
        </authorList>
    </citation>
    <scope>NUCLEOTIDE SEQUENCE [LARGE SCALE GENOMIC DNA]</scope>
    <source>
        <strain evidence="5">cv. HL8</strain>
    </source>
</reference>
<keyword evidence="1" id="KW-0862">Zinc</keyword>
<evidence type="ECO:0000256" key="2">
    <source>
        <dbReference type="SAM" id="MobiDB-lite"/>
    </source>
</evidence>
<evidence type="ECO:0000313" key="5">
    <source>
        <dbReference type="Proteomes" id="UP000237347"/>
    </source>
</evidence>
<sequence length="580" mass="64026">MFSFIHEADLHKVYNKRPWSIRGGHLILKHWSSDLTWQEVDFSSSAFWIQIHGLPNLWRTEENIKKIGSKAGPVIDVDLTGDPGGVWRKFIRVRVEVNIANPLLPGIFLPRPNKSDLWIGLKYEKIADICYRCGVIGHVQDSCTAESFQLCNSSGKCFNAAGPWLRAECDGTPPGAFQENNHTPVTTKSPGTQPISVVTEITPASYTKPQPPHNQDHSIGPPSTWSILSVPSHQPGHQHTTIMEKDTTVNEISEAVTNPVLAIPEVHTSSFHVPATQDNSATHNLILLTPVKINLTPLISTSEVSPPRTHKNLDPPLSPVGLTPSPTYPSLDPHRPPSPDRYIPNPVSINPALSVNPNPPFSKSNLYSQHIIPLPNHLTPPTLSCNQKRKNSVPELEHFSKRLRKAVEGPEPIYFDPNTVTFIPRSRLEQFIVNEEAPGGVPSHSALNHGPAALKHLPEELQSWNDSAEDPREKGIGNIDLNSNSNKLPPNATRVTSKIDVDNGSLARRRSSVCVLVFWFGGSSSLMSWHEHFSVRETSSEISMEEKGCADGYKERDRNVDKGVMARGSLGKGEAMAKKE</sequence>
<dbReference type="InterPro" id="IPR025836">
    <property type="entry name" value="Zn_knuckle_CX2CX4HX4C"/>
</dbReference>
<keyword evidence="1" id="KW-0863">Zinc-finger</keyword>
<comment type="caution">
    <text evidence="4">The sequence shown here is derived from an EMBL/GenBank/DDBJ whole genome shotgun (WGS) entry which is preliminary data.</text>
</comment>
<dbReference type="PANTHER" id="PTHR31286">
    <property type="entry name" value="GLYCINE-RICH CELL WALL STRUCTURAL PROTEIN 1.8-LIKE"/>
    <property type="match status" value="1"/>
</dbReference>
<dbReference type="Proteomes" id="UP000237347">
    <property type="component" value="Unassembled WGS sequence"/>
</dbReference>